<dbReference type="InterPro" id="IPR011936">
    <property type="entry name" value="Myxo_disulph_rpt"/>
</dbReference>
<dbReference type="PANTHER" id="PTHR46130">
    <property type="entry name" value="LAMGL DOMAIN-CONTAINING PROTEIN"/>
    <property type="match status" value="1"/>
</dbReference>
<keyword evidence="5" id="KW-1015">Disulfide bond</keyword>
<keyword evidence="2" id="KW-0964">Secreted</keyword>
<keyword evidence="3" id="KW-0732">Signal</keyword>
<feature type="transmembrane region" description="Helical" evidence="6">
    <location>
        <begin position="21"/>
        <end position="42"/>
    </location>
</feature>
<dbReference type="NCBIfam" id="TIGR02232">
    <property type="entry name" value="myxo_disulf_rpt"/>
    <property type="match status" value="1"/>
</dbReference>
<reference evidence="8 9" key="1">
    <citation type="submission" date="2018-10" db="EMBL/GenBank/DDBJ databases">
        <title>Thermophilic Lithotrophy and Phototrophy in an Intertidal, Iron-rich, Geothermal Spring.</title>
        <authorList>
            <person name="Ward L.M."/>
            <person name="Idei A."/>
            <person name="Nakagawa M."/>
            <person name="Ueno Y."/>
            <person name="Fischer W."/>
            <person name="Mcglynn S.E."/>
        </authorList>
    </citation>
    <scope>NUCLEOTIDE SEQUENCE [LARGE SCALE GENOMIC DNA]</scope>
    <source>
        <strain evidence="8">J137</strain>
    </source>
</reference>
<feature type="transmembrane region" description="Helical" evidence="6">
    <location>
        <begin position="1644"/>
        <end position="1667"/>
    </location>
</feature>
<dbReference type="InterPro" id="IPR043543">
    <property type="entry name" value="PAPPA/PAPPA2"/>
</dbReference>
<dbReference type="Pfam" id="PF13948">
    <property type="entry name" value="DUF4215"/>
    <property type="match status" value="1"/>
</dbReference>
<keyword evidence="6" id="KW-1133">Transmembrane helix</keyword>
<dbReference type="InterPro" id="IPR035986">
    <property type="entry name" value="PKD_dom_sf"/>
</dbReference>
<evidence type="ECO:0000256" key="6">
    <source>
        <dbReference type="SAM" id="Phobius"/>
    </source>
</evidence>
<comment type="caution">
    <text evidence="8">The sequence shown here is derived from an EMBL/GenBank/DDBJ whole genome shotgun (WGS) entry which is preliminary data.</text>
</comment>
<accession>A0A3M0Z4I4</accession>
<dbReference type="SUPFAM" id="SSF117074">
    <property type="entry name" value="Hypothetical protein PA1324"/>
    <property type="match status" value="1"/>
</dbReference>
<dbReference type="Proteomes" id="UP000269410">
    <property type="component" value="Unassembled WGS sequence"/>
</dbReference>
<organism evidence="8 9">
    <name type="scientific">Candidatus Dojkabacteria bacterium</name>
    <dbReference type="NCBI Taxonomy" id="2099670"/>
    <lineage>
        <taxon>Bacteria</taxon>
        <taxon>Candidatus Dojkabacteria</taxon>
    </lineage>
</organism>
<evidence type="ECO:0000256" key="5">
    <source>
        <dbReference type="ARBA" id="ARBA00023157"/>
    </source>
</evidence>
<dbReference type="GO" id="GO:0005615">
    <property type="term" value="C:extracellular space"/>
    <property type="evidence" value="ECO:0007669"/>
    <property type="project" value="TreeGrafter"/>
</dbReference>
<dbReference type="GO" id="GO:0007166">
    <property type="term" value="P:cell surface receptor signaling pathway"/>
    <property type="evidence" value="ECO:0007669"/>
    <property type="project" value="TreeGrafter"/>
</dbReference>
<sequence>MVRKKFVITKPVNKTKIVLRIGLIAYSILVPFLGLNLVSTYLSNQTFATAAECSSLPSGSFCFFNDVRPRHGDQNSFVGSVLTLPAGDFEAGHQIYVYNRTNTSYSNVVVRNHLPANVVGLSTGFRIWKNTFNTSTNQFDSVDITGTSTIDDLNTTGINVGTLDPLQGVSIRFYVRVNTAVLVPGANVFNNVSYITGTNGLSRSDDSTFIINYTPVCGNGIVDSSVNEECDDGNIYNGDGCSSNCKNEPSPEITLNESNLRVISPNRVCGLADAFADDRLVVNVSNFLPEHTLQYRLTGANLRDWTNLTVSSEGSASIPFNSNLNPGLTTFEFRVLKGSLVRATLSKVYNVSTDPSSEECTPSSSRLTPTVSIQLNGAVNDQVCGIGSARSDDSFTIEVVGFEPGDVVQYRFTGANTSTWTTVSPLVTVGTSPVRVTGNVGFTSDLNGGTTTIEVRILSGSSILSTATRNVYVVVDPASPVCLPNAPVVTLSAVGLRDGEMCGIGSAIPDDGLSITVSNWNSSYTIQGRYFVGGGSFMSWMNLGSPSVSGSVATLFIPNSVNSPSGPAGWEVRVVNSSSVVLSNLASINYIINTNPSSLVCGGTSRANSPTTITGMHVERFDGITLQNHFGDPMYTTADNRLVIGGVYSVGAIFVDPEGNLMQVNIGHGQQAPAFGFTYGTLTANIPSTVYKWNYLDTTSMTEGNTTIRFNAIDGIVGNPSSLNSTTEIINVVVDKTPPSITNVSLSEGSTVSGNVSISFDLSDVKLRRFLVAVDGQAGLGCIEQISPASPNMSNGTKSCTINFSSLSNGVYTLRIVAEDVVGLLSEQTRTINVNNTVFLFKPLILGFNIQGSSETSNRSIVPSSTPVDLSCSNPYKYTNVNSVSQVWSTPDTNPQIRFQREVISPSFVASINVLSQNFSNFESFGTPAGVEGVWRYRVRSFLDTNNNGQLDSFESVSAWSDPCTIIFDKTPPSSVINSPSNGSAHSLPFNISFSTTDNFAIEKVVLKYRRVGESLLTDIVTITVPTIASTNFSSTYSWTPPQSGSYEIRAVGVDLAGNEELISNVVNITYTHAAPIVSVGIGNDGDGRENMPNLLSFKPLANLPSNTGPIHSSVVSGEIDIYATISDPDGIGSYHLRILKEGKIDTATGCDITVNGYNVCPDGRYAFNQLRYNVSGTNIKIATVDTRLLQGDGVYWIVLGAVDTLGNRTASNHNQDPRIKILVRNTGVERVPNVPNGIAITNPMLRCGSTTSSGQIVVSWNTSAGANTYNLYIETPNLGNPAVASYSFLTNTNSYAYQFNQGEGTYRFRVRATANGTNYSGWSEWCSVNYDLPQNSDENPTTPLKVSLSASPRVFDVPRNVSFTTIVTGAVGAVSYVWNGACTGSLPSFTLNVSVAGNYTCSVSVRDSLGRIAMAESTVVGNYPRTNSTVTVASNNPLSVDLVSSLGDSFTAPNTTNIRAVVSNGSGNYVYSWGGYCSGSASSYSLSINAPGEYVCSVRVTDQVTSRTVEDSITLNVSSGSVLGSNTCSLSDQRTISGYIYEDRNQDELLSSGERTFSHVSVSLFDSSGNLVSKTLTDANGRYTFQVCPGTYRIVVEESDIPTNFRILNFEKSNLRLSSFDLRNQDFRVIDLTATQGQESVNWWLFAIPLCCLLLLIGLAVLIYLINSSDNKTIINYVDQPSSSEGSNQKQRLEYGEL</sequence>
<gene>
    <name evidence="8" type="ORF">D6810_02140</name>
</gene>
<keyword evidence="6" id="KW-0472">Membrane</keyword>
<dbReference type="SUPFAM" id="SSF49299">
    <property type="entry name" value="PKD domain"/>
    <property type="match status" value="1"/>
</dbReference>
<dbReference type="Pfam" id="PF17210">
    <property type="entry name" value="SdrD_B"/>
    <property type="match status" value="1"/>
</dbReference>
<dbReference type="InterPro" id="IPR003961">
    <property type="entry name" value="FN3_dom"/>
</dbReference>
<dbReference type="PANTHER" id="PTHR46130:SF3">
    <property type="entry name" value="CHROMOSOME UNDETERMINED SCAFFOLD_33, WHOLE GENOME SHOTGUN SEQUENCE"/>
    <property type="match status" value="1"/>
</dbReference>
<dbReference type="InterPro" id="IPR013783">
    <property type="entry name" value="Ig-like_fold"/>
</dbReference>
<dbReference type="EMBL" id="RFKV01000071">
    <property type="protein sequence ID" value="RMD77038.1"/>
    <property type="molecule type" value="Genomic_DNA"/>
</dbReference>
<comment type="subcellular location">
    <subcellularLocation>
        <location evidence="1">Secreted</location>
    </subcellularLocation>
</comment>
<evidence type="ECO:0000256" key="1">
    <source>
        <dbReference type="ARBA" id="ARBA00004613"/>
    </source>
</evidence>
<evidence type="ECO:0000313" key="8">
    <source>
        <dbReference type="EMBL" id="RMD77038.1"/>
    </source>
</evidence>
<proteinExistence type="predicted"/>
<dbReference type="InterPro" id="IPR033764">
    <property type="entry name" value="Sdr_B"/>
</dbReference>
<dbReference type="GO" id="GO:0004222">
    <property type="term" value="F:metalloendopeptidase activity"/>
    <property type="evidence" value="ECO:0007669"/>
    <property type="project" value="TreeGrafter"/>
</dbReference>
<evidence type="ECO:0000256" key="4">
    <source>
        <dbReference type="ARBA" id="ARBA00022737"/>
    </source>
</evidence>
<evidence type="ECO:0000313" key="9">
    <source>
        <dbReference type="Proteomes" id="UP000269410"/>
    </source>
</evidence>
<dbReference type="SUPFAM" id="SSF49265">
    <property type="entry name" value="Fibronectin type III"/>
    <property type="match status" value="1"/>
</dbReference>
<evidence type="ECO:0000259" key="7">
    <source>
        <dbReference type="PROSITE" id="PS50853"/>
    </source>
</evidence>
<evidence type="ECO:0000256" key="3">
    <source>
        <dbReference type="ARBA" id="ARBA00022729"/>
    </source>
</evidence>
<dbReference type="GO" id="GO:0006508">
    <property type="term" value="P:proteolysis"/>
    <property type="evidence" value="ECO:0007669"/>
    <property type="project" value="TreeGrafter"/>
</dbReference>
<keyword evidence="6" id="KW-0812">Transmembrane</keyword>
<protein>
    <submittedName>
        <fullName evidence="8">DUF4215 domain-containing protein</fullName>
    </submittedName>
</protein>
<dbReference type="InterPro" id="IPR036116">
    <property type="entry name" value="FN3_sf"/>
</dbReference>
<dbReference type="Gene3D" id="2.60.40.10">
    <property type="entry name" value="Immunoglobulins"/>
    <property type="match status" value="3"/>
</dbReference>
<name>A0A3M0Z4I4_9BACT</name>
<evidence type="ECO:0000256" key="2">
    <source>
        <dbReference type="ARBA" id="ARBA00022525"/>
    </source>
</evidence>
<feature type="domain" description="Fibronectin type-III" evidence="7">
    <location>
        <begin position="1240"/>
        <end position="1336"/>
    </location>
</feature>
<dbReference type="PROSITE" id="PS50853">
    <property type="entry name" value="FN3"/>
    <property type="match status" value="1"/>
</dbReference>
<keyword evidence="4" id="KW-0677">Repeat</keyword>